<feature type="compositionally biased region" description="Acidic residues" evidence="1">
    <location>
        <begin position="47"/>
        <end position="82"/>
    </location>
</feature>
<dbReference type="EMBL" id="OX597814">
    <property type="protein sequence ID" value="CAI9715082.1"/>
    <property type="molecule type" value="Genomic_DNA"/>
</dbReference>
<gene>
    <name evidence="2" type="ORF">OCTVUL_1B014038</name>
</gene>
<keyword evidence="3" id="KW-1185">Reference proteome</keyword>
<accession>A0AA36AIA4</accession>
<sequence>MPTVLPCRHGKTLLATMKKQRQKLPITIFLKKASHEDTTSPKTPEEASPEEASPEEASPEEASPEEASPEEASPEEASPEEL</sequence>
<name>A0AA36AIA4_OCTVU</name>
<feature type="region of interest" description="Disordered" evidence="1">
    <location>
        <begin position="29"/>
        <end position="82"/>
    </location>
</feature>
<evidence type="ECO:0000313" key="2">
    <source>
        <dbReference type="EMBL" id="CAI9715082.1"/>
    </source>
</evidence>
<evidence type="ECO:0000256" key="1">
    <source>
        <dbReference type="SAM" id="MobiDB-lite"/>
    </source>
</evidence>
<organism evidence="2 3">
    <name type="scientific">Octopus vulgaris</name>
    <name type="common">Common octopus</name>
    <dbReference type="NCBI Taxonomy" id="6645"/>
    <lineage>
        <taxon>Eukaryota</taxon>
        <taxon>Metazoa</taxon>
        <taxon>Spiralia</taxon>
        <taxon>Lophotrochozoa</taxon>
        <taxon>Mollusca</taxon>
        <taxon>Cephalopoda</taxon>
        <taxon>Coleoidea</taxon>
        <taxon>Octopodiformes</taxon>
        <taxon>Octopoda</taxon>
        <taxon>Incirrata</taxon>
        <taxon>Octopodidae</taxon>
        <taxon>Octopus</taxon>
    </lineage>
</organism>
<proteinExistence type="predicted"/>
<dbReference type="AlphaFoldDB" id="A0AA36AIA4"/>
<protein>
    <submittedName>
        <fullName evidence="2">Uncharacterized protein</fullName>
    </submittedName>
</protein>
<feature type="compositionally biased region" description="Basic and acidic residues" evidence="1">
    <location>
        <begin position="33"/>
        <end position="45"/>
    </location>
</feature>
<evidence type="ECO:0000313" key="3">
    <source>
        <dbReference type="Proteomes" id="UP001162480"/>
    </source>
</evidence>
<reference evidence="2" key="1">
    <citation type="submission" date="2023-08" db="EMBL/GenBank/DDBJ databases">
        <authorList>
            <person name="Alioto T."/>
            <person name="Alioto T."/>
            <person name="Gomez Garrido J."/>
        </authorList>
    </citation>
    <scope>NUCLEOTIDE SEQUENCE</scope>
</reference>
<dbReference type="Proteomes" id="UP001162480">
    <property type="component" value="Chromosome 1"/>
</dbReference>